<name>A0A7R8X134_9CRUS</name>
<comment type="catalytic activity">
    <reaction evidence="9">
        <text>a guanosine in 18S rRNA + S-adenosyl-L-methionine = an N(7)-methylguanosine in 18S rRNA + S-adenosyl-L-homocysteine</text>
        <dbReference type="Rhea" id="RHEA:54584"/>
        <dbReference type="Rhea" id="RHEA-COMP:13937"/>
        <dbReference type="Rhea" id="RHEA-COMP:13938"/>
        <dbReference type="ChEBI" id="CHEBI:57856"/>
        <dbReference type="ChEBI" id="CHEBI:59789"/>
        <dbReference type="ChEBI" id="CHEBI:74269"/>
        <dbReference type="ChEBI" id="CHEBI:74480"/>
    </reaction>
</comment>
<evidence type="ECO:0000256" key="9">
    <source>
        <dbReference type="ARBA" id="ARBA00050374"/>
    </source>
</evidence>
<evidence type="ECO:0000313" key="19">
    <source>
        <dbReference type="EMBL" id="CAD7242043.1"/>
    </source>
</evidence>
<dbReference type="InterPro" id="IPR022238">
    <property type="entry name" value="Bud23_C"/>
</dbReference>
<evidence type="ECO:0000256" key="7">
    <source>
        <dbReference type="ARBA" id="ARBA00022691"/>
    </source>
</evidence>
<comment type="subcellular location">
    <subcellularLocation>
        <location evidence="2">Cytoplasm</location>
    </subcellularLocation>
    <subcellularLocation>
        <location evidence="1">Nucleus</location>
    </subcellularLocation>
</comment>
<dbReference type="GO" id="GO:0005737">
    <property type="term" value="C:cytoplasm"/>
    <property type="evidence" value="ECO:0007669"/>
    <property type="project" value="UniProtKB-SubCell"/>
</dbReference>
<dbReference type="InterPro" id="IPR019734">
    <property type="entry name" value="TPR_rpt"/>
</dbReference>
<evidence type="ECO:0000256" key="3">
    <source>
        <dbReference type="ARBA" id="ARBA00005547"/>
    </source>
</evidence>
<dbReference type="InterPro" id="IPR013216">
    <property type="entry name" value="Methyltransf_11"/>
</dbReference>
<keyword evidence="6" id="KW-0808">Transferase</keyword>
<keyword evidence="20" id="KW-1185">Reference proteome</keyword>
<accession>A0A7R8X134</accession>
<keyword evidence="4" id="KW-0963">Cytoplasm</keyword>
<protein>
    <recommendedName>
        <fullName evidence="12">18S rRNA (guanine-N(7))-methyltransferase</fullName>
    </recommendedName>
    <alternativeName>
        <fullName evidence="14">Bud site selection protein 23 homolog</fullName>
    </alternativeName>
    <alternativeName>
        <fullName evidence="13">rRNA methyltransferase and ribosome maturation factor</fullName>
    </alternativeName>
</protein>
<organism evidence="19">
    <name type="scientific">Darwinula stevensoni</name>
    <dbReference type="NCBI Taxonomy" id="69355"/>
    <lineage>
        <taxon>Eukaryota</taxon>
        <taxon>Metazoa</taxon>
        <taxon>Ecdysozoa</taxon>
        <taxon>Arthropoda</taxon>
        <taxon>Crustacea</taxon>
        <taxon>Oligostraca</taxon>
        <taxon>Ostracoda</taxon>
        <taxon>Podocopa</taxon>
        <taxon>Podocopida</taxon>
        <taxon>Darwinulocopina</taxon>
        <taxon>Darwinuloidea</taxon>
        <taxon>Darwinulidae</taxon>
        <taxon>Darwinula</taxon>
    </lineage>
</organism>
<evidence type="ECO:0000256" key="13">
    <source>
        <dbReference type="ARBA" id="ARBA00075516"/>
    </source>
</evidence>
<dbReference type="SUPFAM" id="SSF48452">
    <property type="entry name" value="TPR-like"/>
    <property type="match status" value="3"/>
</dbReference>
<evidence type="ECO:0000256" key="1">
    <source>
        <dbReference type="ARBA" id="ARBA00004123"/>
    </source>
</evidence>
<proteinExistence type="inferred from homology"/>
<dbReference type="GO" id="GO:0070476">
    <property type="term" value="P:rRNA (guanine-N7)-methylation"/>
    <property type="evidence" value="ECO:0007669"/>
    <property type="project" value="InterPro"/>
</dbReference>
<dbReference type="InterPro" id="IPR039769">
    <property type="entry name" value="Bud23-like"/>
</dbReference>
<feature type="repeat" description="TPR" evidence="15">
    <location>
        <begin position="500"/>
        <end position="533"/>
    </location>
</feature>
<dbReference type="SMART" id="SM00028">
    <property type="entry name" value="TPR"/>
    <property type="match status" value="8"/>
</dbReference>
<evidence type="ECO:0000313" key="20">
    <source>
        <dbReference type="Proteomes" id="UP000677054"/>
    </source>
</evidence>
<dbReference type="FunFam" id="3.40.50.150:FF:000017">
    <property type="entry name" value="probable 18S rRNA (Guanine-N(7))-methyltransferase"/>
    <property type="match status" value="1"/>
</dbReference>
<evidence type="ECO:0000256" key="2">
    <source>
        <dbReference type="ARBA" id="ARBA00004496"/>
    </source>
</evidence>
<evidence type="ECO:0000259" key="18">
    <source>
        <dbReference type="Pfam" id="PF12589"/>
    </source>
</evidence>
<evidence type="ECO:0000259" key="17">
    <source>
        <dbReference type="Pfam" id="PF08241"/>
    </source>
</evidence>
<evidence type="ECO:0000256" key="15">
    <source>
        <dbReference type="PROSITE-ProRule" id="PRU00339"/>
    </source>
</evidence>
<dbReference type="Pfam" id="PF12589">
    <property type="entry name" value="WBS_methylT"/>
    <property type="match status" value="1"/>
</dbReference>
<dbReference type="Gene3D" id="1.25.40.10">
    <property type="entry name" value="Tetratricopeptide repeat domain"/>
    <property type="match status" value="2"/>
</dbReference>
<gene>
    <name evidence="19" type="ORF">DSTB1V02_LOCUS2018</name>
</gene>
<dbReference type="EMBL" id="CAJPEV010000209">
    <property type="protein sequence ID" value="CAG0882398.1"/>
    <property type="molecule type" value="Genomic_DNA"/>
</dbReference>
<evidence type="ECO:0000256" key="5">
    <source>
        <dbReference type="ARBA" id="ARBA00022603"/>
    </source>
</evidence>
<dbReference type="EMBL" id="LR899726">
    <property type="protein sequence ID" value="CAD7242043.1"/>
    <property type="molecule type" value="Genomic_DNA"/>
</dbReference>
<dbReference type="OrthoDB" id="2877at2759"/>
<comment type="subunit">
    <text evidence="11">Heterodimer with TRMT112; this heterodimerization is necessary for the metabolic stability and activity of the catalytic subunit BUD23. Interacts with GRIP1.</text>
</comment>
<reference evidence="19" key="1">
    <citation type="submission" date="2020-11" db="EMBL/GenBank/DDBJ databases">
        <authorList>
            <person name="Tran Van P."/>
        </authorList>
    </citation>
    <scope>NUCLEOTIDE SEQUENCE</scope>
</reference>
<dbReference type="Proteomes" id="UP000677054">
    <property type="component" value="Unassembled WGS sequence"/>
</dbReference>
<evidence type="ECO:0000256" key="11">
    <source>
        <dbReference type="ARBA" id="ARBA00064164"/>
    </source>
</evidence>
<sequence length="885" mass="98096">MPAFGSPKRPVGRVNQESPQPYAVLCAAEFVTSSLSSAPSCCKAGLGTFALSLKEYGQGILGDVQDFQALLFMGEALMHEKEFKRSEMYFRKALQSKKHLTKAKNLKGDTEVKPKQLMSDCDIKFKIHQCLVEQQSYKDAVSILESILARHRSLKVNMALGRLYKMLGNERSAITAYREVLKGSPLALEAAFGLLSLGVKISEVQSLVMAGGAGTSHSEWLGVHSLIKGYGQLNSSEPGLAAQTLASLEDNGPLRCCSSLISTVGEALYLTGDYGAARSALERAHALDPQSHKGMDMLAHLYALEKREKECEQLAQKLMAINPNTVEAWIATSQSLVIAKNYKQALGFAQKALMLNPCHQETLILKGTILMEVKKFQDAITHFREAIQPPCPRFAAYNGLVMCYIELRRMREAAAMASSACKVLGHSTRALTLYGMVLLKDPMAGNAGKQKAKSLLMKALDQDPSYLPAAQHLAELHESNSDYEAAIEVLKKASEHRSMSSVHQTLADLLIKIHKEDEAVEHYTKALSLDPMNMGAMEGLQRMEQGNTDTGDPSYEELPESEIEADLEDVDRDMACYFHFAKMSSGKRPEHQAPPEVYYNEDEAMKYSTKQVLPFSHLLVLKGRMQWILLVLCSTRMMEIQVQMSERAIELLSLPEDETCLILDLGCGSGLSGQCLDDQGHLWVGMDISLPMLRVSQEREVEGDLLLGDMGQGVPLRPAMFDGAVSISALQWLCNADKTSHSPPKRLFKFFSSLFACLSRGSRAVFQFYPENSSQIELVTQQAMKAGFTGGLVVDYPNSTKAKKIYLVLMTGGGQKLPKALGVPDAVEEQHARFVRKRERAKEIRGKPVKKSRDWILEKKERRRRQGKEVCVDSSYTGRKRSGRF</sequence>
<feature type="domain" description="18S rRNA (guanine(1575)-N(7))-methyltransferase Bud23 C-terminal" evidence="18">
    <location>
        <begin position="809"/>
        <end position="882"/>
    </location>
</feature>
<comment type="similarity">
    <text evidence="3">Belongs to the class I-like SAM-binding methyltransferase superfamily. BUD23/WBSCR22 family.</text>
</comment>
<evidence type="ECO:0000256" key="16">
    <source>
        <dbReference type="SAM" id="MobiDB-lite"/>
    </source>
</evidence>
<dbReference type="PANTHER" id="PTHR12734:SF0">
    <property type="entry name" value="18S RRNA (GUANINE-N(7))-METHYLTRANSFERASE-RELATED"/>
    <property type="match status" value="1"/>
</dbReference>
<evidence type="ECO:0000256" key="10">
    <source>
        <dbReference type="ARBA" id="ARBA00059355"/>
    </source>
</evidence>
<dbReference type="SUPFAM" id="SSF53335">
    <property type="entry name" value="S-adenosyl-L-methionine-dependent methyltransferases"/>
    <property type="match status" value="1"/>
</dbReference>
<evidence type="ECO:0000256" key="14">
    <source>
        <dbReference type="ARBA" id="ARBA00081208"/>
    </source>
</evidence>
<comment type="function">
    <text evidence="10">S-adenosyl-L-methionine-dependent methyltransferase that specifically methylates the N(7) position of a guanine in 18S rRNA. Requires the methyltransferase adapter protein TRM112 for full rRNA methyltransferase activity. Involved in the pre-rRNA processing steps leading to small-subunit rRNA production independently of its RNA-modifying catalytic activity. Important for biogenesis end export of the 40S ribosomal subunit independent on its methyltransferase activity. Locus-specific steroid receptor coactivator. Potentiates transactivation by glucocorticoid (NR3C1), mineralocorticoid (NR3C2), androgen (AR) and progesterone (PGR) receptors. Required for the maintenance of open chromatin at the TSC22D3/GILZ locus to facilitate NR3C1 loading on the response elements. Required for maintenance of dimethylation on histone H3 'Lys-79' (H3K79me2), although direct histone methyltransferase activity is not observed in vitro.</text>
</comment>
<evidence type="ECO:0000256" key="8">
    <source>
        <dbReference type="ARBA" id="ARBA00023242"/>
    </source>
</evidence>
<dbReference type="GO" id="GO:0016435">
    <property type="term" value="F:rRNA (guanine) methyltransferase activity"/>
    <property type="evidence" value="ECO:0007669"/>
    <property type="project" value="InterPro"/>
</dbReference>
<dbReference type="Pfam" id="PF13181">
    <property type="entry name" value="TPR_8"/>
    <property type="match status" value="1"/>
</dbReference>
<feature type="region of interest" description="Disordered" evidence="16">
    <location>
        <begin position="861"/>
        <end position="885"/>
    </location>
</feature>
<dbReference type="GO" id="GO:0005730">
    <property type="term" value="C:nucleolus"/>
    <property type="evidence" value="ECO:0007669"/>
    <property type="project" value="TreeGrafter"/>
</dbReference>
<dbReference type="AlphaFoldDB" id="A0A7R8X134"/>
<feature type="repeat" description="TPR" evidence="15">
    <location>
        <begin position="258"/>
        <end position="291"/>
    </location>
</feature>
<evidence type="ECO:0000256" key="6">
    <source>
        <dbReference type="ARBA" id="ARBA00022679"/>
    </source>
</evidence>
<keyword evidence="7" id="KW-0949">S-adenosyl-L-methionine</keyword>
<keyword evidence="15" id="KW-0802">TPR repeat</keyword>
<dbReference type="Gene3D" id="3.40.50.150">
    <property type="entry name" value="Vaccinia Virus protein VP39"/>
    <property type="match status" value="1"/>
</dbReference>
<dbReference type="Pfam" id="PF08241">
    <property type="entry name" value="Methyltransf_11"/>
    <property type="match status" value="1"/>
</dbReference>
<dbReference type="InterPro" id="IPR011990">
    <property type="entry name" value="TPR-like_helical_dom_sf"/>
</dbReference>
<feature type="domain" description="Methyltransferase type 11" evidence="17">
    <location>
        <begin position="663"/>
        <end position="736"/>
    </location>
</feature>
<evidence type="ECO:0000256" key="4">
    <source>
        <dbReference type="ARBA" id="ARBA00022490"/>
    </source>
</evidence>
<dbReference type="InterPro" id="IPR029063">
    <property type="entry name" value="SAM-dependent_MTases_sf"/>
</dbReference>
<dbReference type="CDD" id="cd02440">
    <property type="entry name" value="AdoMet_MTases"/>
    <property type="match status" value="1"/>
</dbReference>
<dbReference type="PROSITE" id="PS50005">
    <property type="entry name" value="TPR"/>
    <property type="match status" value="2"/>
</dbReference>
<keyword evidence="8" id="KW-0539">Nucleus</keyword>
<keyword evidence="5" id="KW-0489">Methyltransferase</keyword>
<evidence type="ECO:0000256" key="12">
    <source>
        <dbReference type="ARBA" id="ARBA00074415"/>
    </source>
</evidence>
<dbReference type="PANTHER" id="PTHR12734">
    <property type="entry name" value="METHYLTRANSFERASE-RELATED"/>
    <property type="match status" value="1"/>
</dbReference>